<accession>A0ABM1RW58</accession>
<name>A0ABM1RW58_LIMPO</name>
<keyword evidence="2" id="KW-1185">Reference proteome</keyword>
<protein>
    <submittedName>
        <fullName evidence="3">Uncharacterized protein LOC111083398</fullName>
    </submittedName>
</protein>
<sequence length="334" mass="35751">QQQHLRAFATAFGQRSPFFESLREWEHLRRKTAEQWALEMPRRLHGSTTDSLQALQLASAEQWNPYSPHYSAFLMSTPTLQTPGYIGSGLSCPLDSTVGGNSPDSFATGLSERIGATSSLGAPCEQQSALILKTDSLLTPRINGTMSSSSDSCLTDRISELRQGLGMLSGSGLSIHQTPTTNTPFLSGNTGAPYFSASLGGYGIFSTAGNFVNGGNTNMYLSTPFVPPSLFYPQFCSSISQNPLHPSLHLLGNELRSVLDASLVSQQQRSHITGGLTNTISSPGANPVGSNRNETNNEESRNHMTLHSSSSATSSSLLSLSTNGPTEGALWRPY</sequence>
<organism evidence="2 3">
    <name type="scientific">Limulus polyphemus</name>
    <name type="common">Atlantic horseshoe crab</name>
    <dbReference type="NCBI Taxonomy" id="6850"/>
    <lineage>
        <taxon>Eukaryota</taxon>
        <taxon>Metazoa</taxon>
        <taxon>Ecdysozoa</taxon>
        <taxon>Arthropoda</taxon>
        <taxon>Chelicerata</taxon>
        <taxon>Merostomata</taxon>
        <taxon>Xiphosura</taxon>
        <taxon>Limulidae</taxon>
        <taxon>Limulus</taxon>
    </lineage>
</organism>
<feature type="region of interest" description="Disordered" evidence="1">
    <location>
        <begin position="273"/>
        <end position="334"/>
    </location>
</feature>
<evidence type="ECO:0000313" key="3">
    <source>
        <dbReference type="RefSeq" id="XP_022235613.1"/>
    </source>
</evidence>
<feature type="non-terminal residue" evidence="3">
    <location>
        <position position="1"/>
    </location>
</feature>
<feature type="compositionally biased region" description="Low complexity" evidence="1">
    <location>
        <begin position="305"/>
        <end position="322"/>
    </location>
</feature>
<dbReference type="GeneID" id="111083398"/>
<feature type="compositionally biased region" description="Polar residues" evidence="1">
    <location>
        <begin position="273"/>
        <end position="284"/>
    </location>
</feature>
<evidence type="ECO:0000313" key="2">
    <source>
        <dbReference type="Proteomes" id="UP000694941"/>
    </source>
</evidence>
<reference evidence="3" key="1">
    <citation type="submission" date="2025-08" db="UniProtKB">
        <authorList>
            <consortium name="RefSeq"/>
        </authorList>
    </citation>
    <scope>IDENTIFICATION</scope>
    <source>
        <tissue evidence="3">Muscle</tissue>
    </source>
</reference>
<gene>
    <name evidence="3" type="primary">LOC111083398</name>
</gene>
<dbReference type="RefSeq" id="XP_022235613.1">
    <property type="nucleotide sequence ID" value="XM_022379905.1"/>
</dbReference>
<proteinExistence type="predicted"/>
<dbReference type="Proteomes" id="UP000694941">
    <property type="component" value="Unplaced"/>
</dbReference>
<evidence type="ECO:0000256" key="1">
    <source>
        <dbReference type="SAM" id="MobiDB-lite"/>
    </source>
</evidence>